<protein>
    <submittedName>
        <fullName evidence="2">Uncharacterized protein</fullName>
    </submittedName>
</protein>
<evidence type="ECO:0000313" key="3">
    <source>
        <dbReference type="Proteomes" id="UP001189429"/>
    </source>
</evidence>
<sequence>MLAEERRSEAKQCHVAAARPRLPPEGGARELLVALTPGAGVLRRPGARQRAGEPPGARQRARLLADAVQGRPRWPRRRRHGRRPRRQLGAAGSRMAGSAGGGGGAGPRAARPGGGGAAVPWAALCGGGLLVDGVDGVGVARQPPAVAVQGVLRLHRSQGRWRLRLADGLRRLRRHAWAAAAAGARPAGPATSRSPAASADVAAEAILAEASGGRPAGSPAGSAASRPRRPRQGARGPCVAQWSSSAHPGTRWAKTISGVPRAAPGSRGRSRRPACKRTPRPRRRRRGRRSPTGPWRGRQSEGWREKEFE</sequence>
<feature type="compositionally biased region" description="Basic and acidic residues" evidence="1">
    <location>
        <begin position="298"/>
        <end position="309"/>
    </location>
</feature>
<keyword evidence="3" id="KW-1185">Reference proteome</keyword>
<feature type="region of interest" description="Disordered" evidence="1">
    <location>
        <begin position="1"/>
        <end position="26"/>
    </location>
</feature>
<feature type="compositionally biased region" description="Basic residues" evidence="1">
    <location>
        <begin position="73"/>
        <end position="86"/>
    </location>
</feature>
<gene>
    <name evidence="2" type="ORF">PCOR1329_LOCUS61525</name>
</gene>
<proteinExistence type="predicted"/>
<comment type="caution">
    <text evidence="2">The sequence shown here is derived from an EMBL/GenBank/DDBJ whole genome shotgun (WGS) entry which is preliminary data.</text>
</comment>
<feature type="compositionally biased region" description="Basic residues" evidence="1">
    <location>
        <begin position="268"/>
        <end position="289"/>
    </location>
</feature>
<feature type="non-terminal residue" evidence="2">
    <location>
        <position position="309"/>
    </location>
</feature>
<feature type="region of interest" description="Disordered" evidence="1">
    <location>
        <begin position="41"/>
        <end position="115"/>
    </location>
</feature>
<dbReference type="Proteomes" id="UP001189429">
    <property type="component" value="Unassembled WGS sequence"/>
</dbReference>
<organism evidence="2 3">
    <name type="scientific">Prorocentrum cordatum</name>
    <dbReference type="NCBI Taxonomy" id="2364126"/>
    <lineage>
        <taxon>Eukaryota</taxon>
        <taxon>Sar</taxon>
        <taxon>Alveolata</taxon>
        <taxon>Dinophyceae</taxon>
        <taxon>Prorocentrales</taxon>
        <taxon>Prorocentraceae</taxon>
        <taxon>Prorocentrum</taxon>
    </lineage>
</organism>
<feature type="compositionally biased region" description="Basic and acidic residues" evidence="1">
    <location>
        <begin position="1"/>
        <end position="12"/>
    </location>
</feature>
<accession>A0ABN9VXX1</accession>
<name>A0ABN9VXX1_9DINO</name>
<feature type="region of interest" description="Disordered" evidence="1">
    <location>
        <begin position="210"/>
        <end position="309"/>
    </location>
</feature>
<feature type="compositionally biased region" description="Low complexity" evidence="1">
    <location>
        <begin position="210"/>
        <end position="225"/>
    </location>
</feature>
<feature type="compositionally biased region" description="Gly residues" evidence="1">
    <location>
        <begin position="98"/>
        <end position="115"/>
    </location>
</feature>
<evidence type="ECO:0000313" key="2">
    <source>
        <dbReference type="EMBL" id="CAK0877474.1"/>
    </source>
</evidence>
<reference evidence="2" key="1">
    <citation type="submission" date="2023-10" db="EMBL/GenBank/DDBJ databases">
        <authorList>
            <person name="Chen Y."/>
            <person name="Shah S."/>
            <person name="Dougan E. K."/>
            <person name="Thang M."/>
            <person name="Chan C."/>
        </authorList>
    </citation>
    <scope>NUCLEOTIDE SEQUENCE [LARGE SCALE GENOMIC DNA]</scope>
</reference>
<dbReference type="EMBL" id="CAUYUJ010017742">
    <property type="protein sequence ID" value="CAK0877474.1"/>
    <property type="molecule type" value="Genomic_DNA"/>
</dbReference>
<evidence type="ECO:0000256" key="1">
    <source>
        <dbReference type="SAM" id="MobiDB-lite"/>
    </source>
</evidence>